<dbReference type="InterPro" id="IPR016163">
    <property type="entry name" value="Ald_DH_C"/>
</dbReference>
<dbReference type="AlphaFoldDB" id="A0A916T5G0"/>
<keyword evidence="8" id="KW-1185">Reference proteome</keyword>
<dbReference type="GO" id="GO:0043824">
    <property type="term" value="F:succinylglutamate-semialdehyde dehydrogenase activity"/>
    <property type="evidence" value="ECO:0007669"/>
    <property type="project" value="InterPro"/>
</dbReference>
<dbReference type="PROSITE" id="PS00070">
    <property type="entry name" value="ALDEHYDE_DEHYDR_CYS"/>
    <property type="match status" value="1"/>
</dbReference>
<evidence type="ECO:0000259" key="6">
    <source>
        <dbReference type="Pfam" id="PF00171"/>
    </source>
</evidence>
<gene>
    <name evidence="7" type="primary">astD</name>
    <name evidence="7" type="ORF">GCM10011380_22480</name>
</gene>
<dbReference type="PANTHER" id="PTHR11699">
    <property type="entry name" value="ALDEHYDE DEHYDROGENASE-RELATED"/>
    <property type="match status" value="1"/>
</dbReference>
<dbReference type="PROSITE" id="PS00687">
    <property type="entry name" value="ALDEHYDE_DEHYDR_GLU"/>
    <property type="match status" value="1"/>
</dbReference>
<organism evidence="7 8">
    <name type="scientific">Sphingomonas metalli</name>
    <dbReference type="NCBI Taxonomy" id="1779358"/>
    <lineage>
        <taxon>Bacteria</taxon>
        <taxon>Pseudomonadati</taxon>
        <taxon>Pseudomonadota</taxon>
        <taxon>Alphaproteobacteria</taxon>
        <taxon>Sphingomonadales</taxon>
        <taxon>Sphingomonadaceae</taxon>
        <taxon>Sphingomonas</taxon>
    </lineage>
</organism>
<evidence type="ECO:0000313" key="7">
    <source>
        <dbReference type="EMBL" id="GGB32577.1"/>
    </source>
</evidence>
<dbReference type="InterPro" id="IPR016161">
    <property type="entry name" value="Ald_DH/histidinol_DH"/>
</dbReference>
<reference evidence="7" key="2">
    <citation type="submission" date="2020-09" db="EMBL/GenBank/DDBJ databases">
        <authorList>
            <person name="Sun Q."/>
            <person name="Zhou Y."/>
        </authorList>
    </citation>
    <scope>NUCLEOTIDE SEQUENCE</scope>
    <source>
        <strain evidence="7">CGMCC 1.15330</strain>
    </source>
</reference>
<dbReference type="SUPFAM" id="SSF53720">
    <property type="entry name" value="ALDH-like"/>
    <property type="match status" value="1"/>
</dbReference>
<evidence type="ECO:0000256" key="2">
    <source>
        <dbReference type="ARBA" id="ARBA00023002"/>
    </source>
</evidence>
<dbReference type="Gene3D" id="3.40.309.10">
    <property type="entry name" value="Aldehyde Dehydrogenase, Chain A, domain 2"/>
    <property type="match status" value="1"/>
</dbReference>
<keyword evidence="3" id="KW-0520">NAD</keyword>
<comment type="similarity">
    <text evidence="5">Belongs to the aldehyde dehydrogenase family.</text>
</comment>
<name>A0A916T5G0_9SPHN</name>
<protein>
    <submittedName>
        <fullName evidence="7">N-succinylglutamate 5-semialdehyde dehydrogenase</fullName>
    </submittedName>
</protein>
<dbReference type="InterPro" id="IPR017649">
    <property type="entry name" value="SuccinylGlu_semiald_DH_AstD"/>
</dbReference>
<dbReference type="RefSeq" id="WP_188658882.1">
    <property type="nucleotide sequence ID" value="NZ_BMIH01000003.1"/>
</dbReference>
<feature type="domain" description="Aldehyde dehydrogenase" evidence="6">
    <location>
        <begin position="6"/>
        <end position="444"/>
    </location>
</feature>
<dbReference type="GO" id="GO:0006527">
    <property type="term" value="P:L-arginine catabolic process"/>
    <property type="evidence" value="ECO:0007669"/>
    <property type="project" value="InterPro"/>
</dbReference>
<dbReference type="Pfam" id="PF00171">
    <property type="entry name" value="Aldedh"/>
    <property type="match status" value="1"/>
</dbReference>
<dbReference type="CDD" id="cd07095">
    <property type="entry name" value="ALDH_SGSD_AstD"/>
    <property type="match status" value="1"/>
</dbReference>
<dbReference type="InterPro" id="IPR029510">
    <property type="entry name" value="Ald_DH_CS_GLU"/>
</dbReference>
<evidence type="ECO:0000313" key="8">
    <source>
        <dbReference type="Proteomes" id="UP000623067"/>
    </source>
</evidence>
<dbReference type="Gene3D" id="3.40.605.10">
    <property type="entry name" value="Aldehyde Dehydrogenase, Chain A, domain 1"/>
    <property type="match status" value="1"/>
</dbReference>
<dbReference type="NCBIfam" id="NF006992">
    <property type="entry name" value="PRK09457.1"/>
    <property type="match status" value="1"/>
</dbReference>
<evidence type="ECO:0000256" key="5">
    <source>
        <dbReference type="RuleBase" id="RU003345"/>
    </source>
</evidence>
<evidence type="ECO:0000256" key="4">
    <source>
        <dbReference type="PROSITE-ProRule" id="PRU10007"/>
    </source>
</evidence>
<dbReference type="EMBL" id="BMIH01000003">
    <property type="protein sequence ID" value="GGB32577.1"/>
    <property type="molecule type" value="Genomic_DNA"/>
</dbReference>
<comment type="caution">
    <text evidence="7">The sequence shown here is derived from an EMBL/GenBank/DDBJ whole genome shotgun (WGS) entry which is preliminary data.</text>
</comment>
<evidence type="ECO:0000256" key="1">
    <source>
        <dbReference type="ARBA" id="ARBA00022503"/>
    </source>
</evidence>
<keyword evidence="2 5" id="KW-0560">Oxidoreductase</keyword>
<dbReference type="InterPro" id="IPR016162">
    <property type="entry name" value="Ald_DH_N"/>
</dbReference>
<reference evidence="7" key="1">
    <citation type="journal article" date="2014" name="Int. J. Syst. Evol. Microbiol.">
        <title>Complete genome sequence of Corynebacterium casei LMG S-19264T (=DSM 44701T), isolated from a smear-ripened cheese.</title>
        <authorList>
            <consortium name="US DOE Joint Genome Institute (JGI-PGF)"/>
            <person name="Walter F."/>
            <person name="Albersmeier A."/>
            <person name="Kalinowski J."/>
            <person name="Ruckert C."/>
        </authorList>
    </citation>
    <scope>NUCLEOTIDE SEQUENCE</scope>
    <source>
        <strain evidence="7">CGMCC 1.15330</strain>
    </source>
</reference>
<dbReference type="FunFam" id="3.40.605.10:FF:000010">
    <property type="entry name" value="N-succinylglutamate 5-semialdehyde dehydrogenase"/>
    <property type="match status" value="1"/>
</dbReference>
<dbReference type="Proteomes" id="UP000623067">
    <property type="component" value="Unassembled WGS sequence"/>
</dbReference>
<evidence type="ECO:0000256" key="3">
    <source>
        <dbReference type="ARBA" id="ARBA00023027"/>
    </source>
</evidence>
<dbReference type="InterPro" id="IPR016160">
    <property type="entry name" value="Ald_DH_CS_CYS"/>
</dbReference>
<proteinExistence type="inferred from homology"/>
<accession>A0A916T5G0</accession>
<dbReference type="NCBIfam" id="TIGR03240">
    <property type="entry name" value="arg_catab_astD"/>
    <property type="match status" value="1"/>
</dbReference>
<sequence length="469" mass="50397">MAELISYEPATGIEIARLPLGDVEQEVAIARQSWSEWAARPLSFRVETLRRYANVVRQRYDDFADLIARETGKPLWEARTEVDSVIAKVDISVAAYADRTSQRRMEGQMGTRVAVRHKPHGVLAVLGPYNFPAHLPNGHIVPALIAGNAIVFKPSEKTPATGAFLVQCLHAAGVPEGCVRLLVGAAAEGQALSAHAGIDGLLFTGSARTGLALNRLFADRPEKILALEMGGNNPIIVWDTPDIHSAAVLVVQSAFTSAGQRCTAARRLIVQDGMADALLAEIEGLCRRIIVGAPHDSPAPFMGPVIDNDAADQLTEGFLALLMKGGRPIRHLERPQPDRPFLLPAMIDMTAVAERPDVELFGPILQVVRIADFDAAIAEANRTRYGLSASLVSQTPTLYDRFWAQARAGIVNWNRPTNGAASNAPFGGIGHSGNHRPSAYYAADYCAYPVVSSEAESPRASIGVGLRDG</sequence>
<feature type="active site" evidence="4">
    <location>
        <position position="228"/>
    </location>
</feature>
<keyword evidence="1" id="KW-0056">Arginine metabolism</keyword>
<dbReference type="InterPro" id="IPR015590">
    <property type="entry name" value="Aldehyde_DH_dom"/>
</dbReference>